<dbReference type="InterPro" id="IPR001789">
    <property type="entry name" value="Sig_transdc_resp-reg_receiver"/>
</dbReference>
<dbReference type="Gene3D" id="2.40.50.1020">
    <property type="entry name" value="LytTr DNA-binding domain"/>
    <property type="match status" value="1"/>
</dbReference>
<dbReference type="GO" id="GO:0000156">
    <property type="term" value="F:phosphorelay response regulator activity"/>
    <property type="evidence" value="ECO:0007669"/>
    <property type="project" value="InterPro"/>
</dbReference>
<dbReference type="Pfam" id="PF04397">
    <property type="entry name" value="LytTR"/>
    <property type="match status" value="1"/>
</dbReference>
<dbReference type="PROSITE" id="PS50930">
    <property type="entry name" value="HTH_LYTTR"/>
    <property type="match status" value="1"/>
</dbReference>
<dbReference type="GO" id="GO:0003677">
    <property type="term" value="F:DNA binding"/>
    <property type="evidence" value="ECO:0007669"/>
    <property type="project" value="InterPro"/>
</dbReference>
<dbReference type="PANTHER" id="PTHR37299">
    <property type="entry name" value="TRANSCRIPTIONAL REGULATOR-RELATED"/>
    <property type="match status" value="1"/>
</dbReference>
<dbReference type="SUPFAM" id="SSF52172">
    <property type="entry name" value="CheY-like"/>
    <property type="match status" value="1"/>
</dbReference>
<dbReference type="PROSITE" id="PS50110">
    <property type="entry name" value="RESPONSE_REGULATORY"/>
    <property type="match status" value="1"/>
</dbReference>
<sequence length="246" mass="28868">MIKAIIIDDEQHCIDRILSYCHKYKDSVDIIEVVQTVEGGLESIKNTQIDLLFLDVHIHNQTGFDLLKKIKHINFDIIFTTAYDKYAVQAFKFSAIDYLLKPIDRDDFNQAIEKVIDKSKKEHFDDKVQVLLHNISDGNQQKKISIPTNEGYIFIEVKEIIRCQSDVNYTNIFTKNNQKITVSKTLKTFEKMLEDFNFFRIHNSHLINLSHIKKYTKGKSGYVTMIDNTNLEVSIRRKEKFLEKMI</sequence>
<evidence type="ECO:0000313" key="5">
    <source>
        <dbReference type="Proteomes" id="UP000176050"/>
    </source>
</evidence>
<dbReference type="SMART" id="SM00448">
    <property type="entry name" value="REC"/>
    <property type="match status" value="1"/>
</dbReference>
<organism evidence="4 5">
    <name type="scientific">Urechidicola croceus</name>
    <dbReference type="NCBI Taxonomy" id="1850246"/>
    <lineage>
        <taxon>Bacteria</taxon>
        <taxon>Pseudomonadati</taxon>
        <taxon>Bacteroidota</taxon>
        <taxon>Flavobacteriia</taxon>
        <taxon>Flavobacteriales</taxon>
        <taxon>Flavobacteriaceae</taxon>
        <taxon>Urechidicola</taxon>
    </lineage>
</organism>
<feature type="modified residue" description="4-aspartylphosphate" evidence="1">
    <location>
        <position position="55"/>
    </location>
</feature>
<feature type="domain" description="HTH LytTR-type" evidence="3">
    <location>
        <begin position="144"/>
        <end position="246"/>
    </location>
</feature>
<protein>
    <recommendedName>
        <fullName evidence="6">DNA-binding response regulator</fullName>
    </recommendedName>
</protein>
<evidence type="ECO:0000256" key="1">
    <source>
        <dbReference type="PROSITE-ProRule" id="PRU00169"/>
    </source>
</evidence>
<accession>A0A1D8P507</accession>
<dbReference type="RefSeq" id="WP_070235779.1">
    <property type="nucleotide sequence ID" value="NZ_CP017478.1"/>
</dbReference>
<reference evidence="4 5" key="1">
    <citation type="submission" date="2016-10" db="EMBL/GenBank/DDBJ databases">
        <title>Lutibacter sp. LPB0138, isolated from marine gastropod.</title>
        <authorList>
            <person name="Kim E."/>
            <person name="Yi H."/>
        </authorList>
    </citation>
    <scope>NUCLEOTIDE SEQUENCE [LARGE SCALE GENOMIC DNA]</scope>
    <source>
        <strain evidence="4 5">LPB0138</strain>
    </source>
</reference>
<evidence type="ECO:0000259" key="3">
    <source>
        <dbReference type="PROSITE" id="PS50930"/>
    </source>
</evidence>
<dbReference type="Gene3D" id="3.40.50.2300">
    <property type="match status" value="1"/>
</dbReference>
<dbReference type="SMART" id="SM00850">
    <property type="entry name" value="LytTR"/>
    <property type="match status" value="1"/>
</dbReference>
<gene>
    <name evidence="4" type="ORF">LPB138_02750</name>
</gene>
<name>A0A1D8P507_9FLAO</name>
<dbReference type="AlphaFoldDB" id="A0A1D8P507"/>
<evidence type="ECO:0008006" key="6">
    <source>
        <dbReference type="Google" id="ProtNLM"/>
    </source>
</evidence>
<keyword evidence="5" id="KW-1185">Reference proteome</keyword>
<dbReference type="InterPro" id="IPR007492">
    <property type="entry name" value="LytTR_DNA-bd_dom"/>
</dbReference>
<proteinExistence type="predicted"/>
<keyword evidence="1" id="KW-0597">Phosphoprotein</keyword>
<dbReference type="Proteomes" id="UP000176050">
    <property type="component" value="Chromosome"/>
</dbReference>
<dbReference type="KEGG" id="lul:LPB138_02750"/>
<dbReference type="STRING" id="1850246.LPB138_02750"/>
<dbReference type="Pfam" id="PF00072">
    <property type="entry name" value="Response_reg"/>
    <property type="match status" value="1"/>
</dbReference>
<evidence type="ECO:0000313" key="4">
    <source>
        <dbReference type="EMBL" id="AOW19663.1"/>
    </source>
</evidence>
<evidence type="ECO:0000259" key="2">
    <source>
        <dbReference type="PROSITE" id="PS50110"/>
    </source>
</evidence>
<dbReference type="InterPro" id="IPR011006">
    <property type="entry name" value="CheY-like_superfamily"/>
</dbReference>
<dbReference type="EMBL" id="CP017478">
    <property type="protein sequence ID" value="AOW19663.1"/>
    <property type="molecule type" value="Genomic_DNA"/>
</dbReference>
<dbReference type="OrthoDB" id="2168082at2"/>
<dbReference type="InterPro" id="IPR046947">
    <property type="entry name" value="LytR-like"/>
</dbReference>
<dbReference type="PANTHER" id="PTHR37299:SF1">
    <property type="entry name" value="STAGE 0 SPORULATION PROTEIN A HOMOLOG"/>
    <property type="match status" value="1"/>
</dbReference>
<feature type="domain" description="Response regulatory" evidence="2">
    <location>
        <begin position="3"/>
        <end position="116"/>
    </location>
</feature>